<dbReference type="Gene3D" id="3.40.50.2300">
    <property type="match status" value="1"/>
</dbReference>
<feature type="modified residue" description="4-aspartylphosphate" evidence="1">
    <location>
        <position position="53"/>
    </location>
</feature>
<dbReference type="PROSITE" id="PS50110">
    <property type="entry name" value="RESPONSE_REGULATORY"/>
    <property type="match status" value="1"/>
</dbReference>
<dbReference type="SMART" id="SM00448">
    <property type="entry name" value="REC"/>
    <property type="match status" value="1"/>
</dbReference>
<evidence type="ECO:0000259" key="3">
    <source>
        <dbReference type="PROSITE" id="PS50930"/>
    </source>
</evidence>
<keyword evidence="5" id="KW-1185">Reference proteome</keyword>
<dbReference type="RefSeq" id="WP_090001042.1">
    <property type="nucleotide sequence ID" value="NZ_DAMCDB010000008.1"/>
</dbReference>
<organism evidence="4 5">
    <name type="scientific">Chryseobacterium taichungense</name>
    <dbReference type="NCBI Taxonomy" id="295069"/>
    <lineage>
        <taxon>Bacteria</taxon>
        <taxon>Pseudomonadati</taxon>
        <taxon>Bacteroidota</taxon>
        <taxon>Flavobacteriia</taxon>
        <taxon>Flavobacteriales</taxon>
        <taxon>Weeksellaceae</taxon>
        <taxon>Chryseobacterium group</taxon>
        <taxon>Chryseobacterium</taxon>
    </lineage>
</organism>
<dbReference type="GO" id="GO:0000156">
    <property type="term" value="F:phosphorelay response regulator activity"/>
    <property type="evidence" value="ECO:0007669"/>
    <property type="project" value="InterPro"/>
</dbReference>
<dbReference type="InterPro" id="IPR011006">
    <property type="entry name" value="CheY-like_superfamily"/>
</dbReference>
<dbReference type="InterPro" id="IPR046947">
    <property type="entry name" value="LytR-like"/>
</dbReference>
<dbReference type="InterPro" id="IPR001789">
    <property type="entry name" value="Sig_transdc_resp-reg_receiver"/>
</dbReference>
<dbReference type="PANTHER" id="PTHR37299">
    <property type="entry name" value="TRANSCRIPTIONAL REGULATOR-RELATED"/>
    <property type="match status" value="1"/>
</dbReference>
<dbReference type="InterPro" id="IPR007492">
    <property type="entry name" value="LytTR_DNA-bd_dom"/>
</dbReference>
<evidence type="ECO:0000259" key="2">
    <source>
        <dbReference type="PROSITE" id="PS50110"/>
    </source>
</evidence>
<feature type="domain" description="HTH LytTR-type" evidence="3">
    <location>
        <begin position="143"/>
        <end position="230"/>
    </location>
</feature>
<dbReference type="EMBL" id="FOBV01000008">
    <property type="protein sequence ID" value="SEM89822.1"/>
    <property type="molecule type" value="Genomic_DNA"/>
</dbReference>
<reference evidence="5" key="1">
    <citation type="submission" date="2016-10" db="EMBL/GenBank/DDBJ databases">
        <authorList>
            <person name="Varghese N."/>
            <person name="Submissions S."/>
        </authorList>
    </citation>
    <scope>NUCLEOTIDE SEQUENCE [LARGE SCALE GENOMIC DNA]</scope>
    <source>
        <strain evidence="5">DSM 17453</strain>
    </source>
</reference>
<evidence type="ECO:0000256" key="1">
    <source>
        <dbReference type="PROSITE-ProRule" id="PRU00169"/>
    </source>
</evidence>
<evidence type="ECO:0000313" key="4">
    <source>
        <dbReference type="EMBL" id="SEM89822.1"/>
    </source>
</evidence>
<dbReference type="SMART" id="SM00850">
    <property type="entry name" value="LytTR"/>
    <property type="match status" value="1"/>
</dbReference>
<dbReference type="AlphaFoldDB" id="A0A1H8C4C9"/>
<dbReference type="Proteomes" id="UP000199450">
    <property type="component" value="Unassembled WGS sequence"/>
</dbReference>
<dbReference type="SUPFAM" id="SSF52172">
    <property type="entry name" value="CheY-like"/>
    <property type="match status" value="1"/>
</dbReference>
<dbReference type="Gene3D" id="2.40.50.1020">
    <property type="entry name" value="LytTr DNA-binding domain"/>
    <property type="match status" value="1"/>
</dbReference>
<evidence type="ECO:0000313" key="5">
    <source>
        <dbReference type="Proteomes" id="UP000199450"/>
    </source>
</evidence>
<sequence length="231" mass="26219">MKALIVDDNDIARMTLAHLAKQIPGLSIVKEYSNAMEAYLHLQNDPVDLLFLDIEMPEMTGIELTKNLSGRDTIIIFTSSKKDYALEAFELNIADYLLKPVTPARFLQAVGKAQAVIESRKENIQINKDEFLFVRDSNITRRLKLADILYAEAMGDYVKFYTLEKAFVIHGTMKAAEERLPKDIFIRVHRSYIIAVGKIDTLQDGGIMINGKFIPVADAYRKALNTRMNVF</sequence>
<proteinExistence type="predicted"/>
<dbReference type="OrthoDB" id="2168082at2"/>
<keyword evidence="4" id="KW-0238">DNA-binding</keyword>
<feature type="domain" description="Response regulatory" evidence="2">
    <location>
        <begin position="2"/>
        <end position="114"/>
    </location>
</feature>
<dbReference type="STRING" id="295069.SAMN05421856_10863"/>
<dbReference type="Pfam" id="PF00072">
    <property type="entry name" value="Response_reg"/>
    <property type="match status" value="1"/>
</dbReference>
<keyword evidence="1" id="KW-0597">Phosphoprotein</keyword>
<gene>
    <name evidence="4" type="ORF">SAMN05421856_10863</name>
</gene>
<dbReference type="GO" id="GO:0003677">
    <property type="term" value="F:DNA binding"/>
    <property type="evidence" value="ECO:0007669"/>
    <property type="project" value="UniProtKB-KW"/>
</dbReference>
<accession>A0A1H8C4C9</accession>
<dbReference type="PROSITE" id="PS50930">
    <property type="entry name" value="HTH_LYTTR"/>
    <property type="match status" value="1"/>
</dbReference>
<dbReference type="PANTHER" id="PTHR37299:SF1">
    <property type="entry name" value="STAGE 0 SPORULATION PROTEIN A HOMOLOG"/>
    <property type="match status" value="1"/>
</dbReference>
<protein>
    <submittedName>
        <fullName evidence="4">DNA-binding response regulator, LytR/AlgR family</fullName>
    </submittedName>
</protein>
<name>A0A1H8C4C9_9FLAO</name>
<dbReference type="Pfam" id="PF04397">
    <property type="entry name" value="LytTR"/>
    <property type="match status" value="1"/>
</dbReference>